<evidence type="ECO:0000256" key="2">
    <source>
        <dbReference type="ARBA" id="ARBA00022980"/>
    </source>
</evidence>
<organism evidence="4 5">
    <name type="scientific">Ascoidea rubescens DSM 1968</name>
    <dbReference type="NCBI Taxonomy" id="1344418"/>
    <lineage>
        <taxon>Eukaryota</taxon>
        <taxon>Fungi</taxon>
        <taxon>Dikarya</taxon>
        <taxon>Ascomycota</taxon>
        <taxon>Saccharomycotina</taxon>
        <taxon>Saccharomycetes</taxon>
        <taxon>Ascoideaceae</taxon>
        <taxon>Ascoidea</taxon>
    </lineage>
</organism>
<dbReference type="GO" id="GO:0006412">
    <property type="term" value="P:translation"/>
    <property type="evidence" value="ECO:0007669"/>
    <property type="project" value="InterPro"/>
</dbReference>
<dbReference type="SUPFAM" id="SSF50104">
    <property type="entry name" value="Translation proteins SH3-like domain"/>
    <property type="match status" value="1"/>
</dbReference>
<protein>
    <recommendedName>
        <fullName evidence="6">Ribosomal protein L19</fullName>
    </recommendedName>
</protein>
<keyword evidence="5" id="KW-1185">Reference proteome</keyword>
<dbReference type="RefSeq" id="XP_020047537.1">
    <property type="nucleotide sequence ID" value="XM_020193276.1"/>
</dbReference>
<gene>
    <name evidence="4" type="ORF">ASCRUDRAFT_75931</name>
</gene>
<comment type="similarity">
    <text evidence="1">Belongs to the bacterial ribosomal protein bL19 family.</text>
</comment>
<evidence type="ECO:0000313" key="5">
    <source>
        <dbReference type="Proteomes" id="UP000095038"/>
    </source>
</evidence>
<dbReference type="Pfam" id="PF01245">
    <property type="entry name" value="Ribosomal_L19"/>
    <property type="match status" value="1"/>
</dbReference>
<dbReference type="Proteomes" id="UP000095038">
    <property type="component" value="Unassembled WGS sequence"/>
</dbReference>
<reference evidence="5" key="1">
    <citation type="submission" date="2016-05" db="EMBL/GenBank/DDBJ databases">
        <title>Comparative genomics of biotechnologically important yeasts.</title>
        <authorList>
            <consortium name="DOE Joint Genome Institute"/>
            <person name="Riley R."/>
            <person name="Haridas S."/>
            <person name="Wolfe K.H."/>
            <person name="Lopes M.R."/>
            <person name="Hittinger C.T."/>
            <person name="Goker M."/>
            <person name="Salamov A."/>
            <person name="Wisecaver J."/>
            <person name="Long T.M."/>
            <person name="Aerts A.L."/>
            <person name="Barry K."/>
            <person name="Choi C."/>
            <person name="Clum A."/>
            <person name="Coughlan A.Y."/>
            <person name="Deshpande S."/>
            <person name="Douglass A.P."/>
            <person name="Hanson S.J."/>
            <person name="Klenk H.-P."/>
            <person name="Labutti K."/>
            <person name="Lapidus A."/>
            <person name="Lindquist E."/>
            <person name="Lipzen A."/>
            <person name="Meier-Kolthoff J.P."/>
            <person name="Ohm R.A."/>
            <person name="Otillar R.P."/>
            <person name="Pangilinan J."/>
            <person name="Peng Y."/>
            <person name="Rokas A."/>
            <person name="Rosa C.A."/>
            <person name="Scheuner C."/>
            <person name="Sibirny A.A."/>
            <person name="Slot J.C."/>
            <person name="Stielow J.B."/>
            <person name="Sun H."/>
            <person name="Kurtzman C.P."/>
            <person name="Blackwell M."/>
            <person name="Grigoriev I.V."/>
            <person name="Jeffries T.W."/>
        </authorList>
    </citation>
    <scope>NUCLEOTIDE SEQUENCE [LARGE SCALE GENOMIC DNA]</scope>
    <source>
        <strain evidence="5">DSM 1968</strain>
    </source>
</reference>
<evidence type="ECO:0008006" key="6">
    <source>
        <dbReference type="Google" id="ProtNLM"/>
    </source>
</evidence>
<name>A0A1D2VI64_9ASCO</name>
<dbReference type="GO" id="GO:0005762">
    <property type="term" value="C:mitochondrial large ribosomal subunit"/>
    <property type="evidence" value="ECO:0007669"/>
    <property type="project" value="EnsemblFungi"/>
</dbReference>
<dbReference type="Gene3D" id="2.30.30.790">
    <property type="match status" value="1"/>
</dbReference>
<dbReference type="OrthoDB" id="432645at2759"/>
<dbReference type="PANTHER" id="PTHR15680">
    <property type="entry name" value="RIBOSOMAL PROTEIN L19"/>
    <property type="match status" value="1"/>
</dbReference>
<keyword evidence="2" id="KW-0689">Ribosomal protein</keyword>
<dbReference type="PANTHER" id="PTHR15680:SF9">
    <property type="entry name" value="LARGE RIBOSOMAL SUBUNIT PROTEIN BL19M"/>
    <property type="match status" value="1"/>
</dbReference>
<sequence length="188" mass="21836">MLLSKIGVSSLKPNNLASFKFVNSYIQKAGYQILRNKRKIIPVYKPLPHQVKYNTSVLLEDWKNTKYDTYDPTGWRRKLLMKSSSELLRSGDIVKVTFKNSSSNPPFFGYILSVTKRGLDSSLLLRNKITKLGVELRVKVFSPLVERIDVVSKPEKRNKRSRHYYIRGTRLDVPDLEAHMKSLRAKHR</sequence>
<dbReference type="InterPro" id="IPR001857">
    <property type="entry name" value="Ribosomal_bL19"/>
</dbReference>
<dbReference type="InterPro" id="IPR038657">
    <property type="entry name" value="Ribosomal_bL19_sf"/>
</dbReference>
<proteinExistence type="inferred from homology"/>
<evidence type="ECO:0000256" key="1">
    <source>
        <dbReference type="ARBA" id="ARBA00005781"/>
    </source>
</evidence>
<dbReference type="EMBL" id="KV454480">
    <property type="protein sequence ID" value="ODV61230.1"/>
    <property type="molecule type" value="Genomic_DNA"/>
</dbReference>
<keyword evidence="3" id="KW-0687">Ribonucleoprotein</keyword>
<dbReference type="GeneID" id="30966912"/>
<dbReference type="FunCoup" id="A0A1D2VI64">
    <property type="interactions" value="269"/>
</dbReference>
<dbReference type="AlphaFoldDB" id="A0A1D2VI64"/>
<dbReference type="STRING" id="1344418.A0A1D2VI64"/>
<evidence type="ECO:0000256" key="3">
    <source>
        <dbReference type="ARBA" id="ARBA00023274"/>
    </source>
</evidence>
<evidence type="ECO:0000313" key="4">
    <source>
        <dbReference type="EMBL" id="ODV61230.1"/>
    </source>
</evidence>
<accession>A0A1D2VI64</accession>
<dbReference type="InterPro" id="IPR008991">
    <property type="entry name" value="Translation_prot_SH3-like_sf"/>
</dbReference>
<dbReference type="GO" id="GO:0003735">
    <property type="term" value="F:structural constituent of ribosome"/>
    <property type="evidence" value="ECO:0007669"/>
    <property type="project" value="EnsemblFungi"/>
</dbReference>
<dbReference type="InParanoid" id="A0A1D2VI64"/>